<evidence type="ECO:0000313" key="1">
    <source>
        <dbReference type="EMBL" id="KAK1417755.1"/>
    </source>
</evidence>
<gene>
    <name evidence="1" type="ORF">QVD17_26889</name>
</gene>
<sequence length="69" mass="7788">MSWCTFMTANVVPSKSKNIKKNVNLHKISFHPHTSNFLCYQAYPNPRSASSKVNKQTISLLPIHTLSSL</sequence>
<accession>A0AAD8K7D8</accession>
<reference evidence="1" key="1">
    <citation type="journal article" date="2023" name="bioRxiv">
        <title>Improved chromosome-level genome assembly for marigold (Tagetes erecta).</title>
        <authorList>
            <person name="Jiang F."/>
            <person name="Yuan L."/>
            <person name="Wang S."/>
            <person name="Wang H."/>
            <person name="Xu D."/>
            <person name="Wang A."/>
            <person name="Fan W."/>
        </authorList>
    </citation>
    <scope>NUCLEOTIDE SEQUENCE</scope>
    <source>
        <strain evidence="1">WSJ</strain>
        <tissue evidence="1">Leaf</tissue>
    </source>
</reference>
<dbReference type="EMBL" id="JAUHHV010000007">
    <property type="protein sequence ID" value="KAK1417755.1"/>
    <property type="molecule type" value="Genomic_DNA"/>
</dbReference>
<dbReference type="AlphaFoldDB" id="A0AAD8K7D8"/>
<dbReference type="Proteomes" id="UP001229421">
    <property type="component" value="Unassembled WGS sequence"/>
</dbReference>
<evidence type="ECO:0000313" key="2">
    <source>
        <dbReference type="Proteomes" id="UP001229421"/>
    </source>
</evidence>
<proteinExistence type="predicted"/>
<organism evidence="1 2">
    <name type="scientific">Tagetes erecta</name>
    <name type="common">African marigold</name>
    <dbReference type="NCBI Taxonomy" id="13708"/>
    <lineage>
        <taxon>Eukaryota</taxon>
        <taxon>Viridiplantae</taxon>
        <taxon>Streptophyta</taxon>
        <taxon>Embryophyta</taxon>
        <taxon>Tracheophyta</taxon>
        <taxon>Spermatophyta</taxon>
        <taxon>Magnoliopsida</taxon>
        <taxon>eudicotyledons</taxon>
        <taxon>Gunneridae</taxon>
        <taxon>Pentapetalae</taxon>
        <taxon>asterids</taxon>
        <taxon>campanulids</taxon>
        <taxon>Asterales</taxon>
        <taxon>Asteraceae</taxon>
        <taxon>Asteroideae</taxon>
        <taxon>Heliantheae alliance</taxon>
        <taxon>Tageteae</taxon>
        <taxon>Tagetes</taxon>
    </lineage>
</organism>
<name>A0AAD8K7D8_TARER</name>
<comment type="caution">
    <text evidence="1">The sequence shown here is derived from an EMBL/GenBank/DDBJ whole genome shotgun (WGS) entry which is preliminary data.</text>
</comment>
<keyword evidence="2" id="KW-1185">Reference proteome</keyword>
<protein>
    <submittedName>
        <fullName evidence="1">Uncharacterized protein</fullName>
    </submittedName>
</protein>